<dbReference type="InterPro" id="IPR028082">
    <property type="entry name" value="Peripla_BP_I"/>
</dbReference>
<dbReference type="CDD" id="cd06342">
    <property type="entry name" value="PBP1_ABC_LIVBP-like"/>
    <property type="match status" value="1"/>
</dbReference>
<comment type="similarity">
    <text evidence="1">Belongs to the leucine-binding protein family.</text>
</comment>
<feature type="domain" description="Leucine-binding protein" evidence="6">
    <location>
        <begin position="30"/>
        <end position="358"/>
    </location>
</feature>
<evidence type="ECO:0000256" key="1">
    <source>
        <dbReference type="ARBA" id="ARBA00010062"/>
    </source>
</evidence>
<keyword evidence="8" id="KW-1185">Reference proteome</keyword>
<dbReference type="Proteomes" id="UP001386437">
    <property type="component" value="Unassembled WGS sequence"/>
</dbReference>
<dbReference type="PANTHER" id="PTHR47151">
    <property type="entry name" value="LEU/ILE/VAL-BINDING ABC TRANSPORTER SUBUNIT"/>
    <property type="match status" value="1"/>
</dbReference>
<dbReference type="InterPro" id="IPR000709">
    <property type="entry name" value="Leu_Ile_Val-bd"/>
</dbReference>
<dbReference type="PANTHER" id="PTHR47151:SF2">
    <property type="entry name" value="AMINO ACID BINDING PROTEIN"/>
    <property type="match status" value="1"/>
</dbReference>
<evidence type="ECO:0000256" key="3">
    <source>
        <dbReference type="ARBA" id="ARBA00022729"/>
    </source>
</evidence>
<evidence type="ECO:0000259" key="6">
    <source>
        <dbReference type="Pfam" id="PF13458"/>
    </source>
</evidence>
<dbReference type="Pfam" id="PF13458">
    <property type="entry name" value="Peripla_BP_6"/>
    <property type="match status" value="1"/>
</dbReference>
<evidence type="ECO:0000256" key="2">
    <source>
        <dbReference type="ARBA" id="ARBA00022448"/>
    </source>
</evidence>
<dbReference type="RefSeq" id="WP_336601786.1">
    <property type="nucleotide sequence ID" value="NZ_JACFYJ010000097.1"/>
</dbReference>
<proteinExistence type="inferred from homology"/>
<evidence type="ECO:0000313" key="7">
    <source>
        <dbReference type="EMBL" id="MEI6002139.1"/>
    </source>
</evidence>
<dbReference type="PRINTS" id="PR00337">
    <property type="entry name" value="LEUILEVALBP"/>
</dbReference>
<gene>
    <name evidence="7" type="ORF">H3V53_34915</name>
</gene>
<keyword evidence="2" id="KW-0813">Transport</keyword>
<evidence type="ECO:0000256" key="4">
    <source>
        <dbReference type="ARBA" id="ARBA00022970"/>
    </source>
</evidence>
<evidence type="ECO:0000313" key="8">
    <source>
        <dbReference type="Proteomes" id="UP001386437"/>
    </source>
</evidence>
<organism evidence="7 8">
    <name type="scientific">Paraburkholderia bengalensis</name>
    <dbReference type="NCBI Taxonomy" id="2747562"/>
    <lineage>
        <taxon>Bacteria</taxon>
        <taxon>Pseudomonadati</taxon>
        <taxon>Pseudomonadota</taxon>
        <taxon>Betaproteobacteria</taxon>
        <taxon>Burkholderiales</taxon>
        <taxon>Burkholderiaceae</taxon>
        <taxon>Paraburkholderia</taxon>
    </lineage>
</organism>
<feature type="signal peptide" evidence="5">
    <location>
        <begin position="1"/>
        <end position="23"/>
    </location>
</feature>
<reference evidence="7 8" key="1">
    <citation type="journal article" date="2022" name="Arch. Microbiol.">
        <title>Paraburkholderia bengalensis sp. nov. isolated from roots of Oryza sativa, IR64.</title>
        <authorList>
            <person name="Nag P."/>
            <person name="Mondal N."/>
            <person name="Sarkar J."/>
            <person name="Das S."/>
        </authorList>
    </citation>
    <scope>NUCLEOTIDE SEQUENCE [LARGE SCALE GENOMIC DNA]</scope>
    <source>
        <strain evidence="7 8">IR64_4_BI</strain>
    </source>
</reference>
<dbReference type="Gene3D" id="3.40.50.2300">
    <property type="match status" value="2"/>
</dbReference>
<sequence length="380" mass="39902">MNCHIKTGLAATALSFVCCASYAADDAKIVKIGSAAPTTGAIANLGKENENGARLAVEDVNRQGLVVGGKRVKLELDAMDDQADPRQGTQVAQRLVDDGVVAVVGHLNSGVSIAASRIYHDAQVLQVSPDSTNPQFTQQGFNTTYRLVATDAQQSPVLAHYALQTLKAKKVAIVDDSTAYGQGLADQFSEAIKGGGAQVVAREATNDKAIDFKGLITKIKGQSPDVIFYGGMDATAGPFIKQAAQLGLKAKVLGGDGTCSDEVASLAGPAVDNLVCSIAGLPLSRMRAGPAFEKAYEKRFGTSVQIYAPYAYDSVMVIVDAMKRSGSTDRAKVLAAARSTDYQGLIGGIEFDDKGDVKSPRLTLYGYKNGKKTLLTTMTP</sequence>
<keyword evidence="4" id="KW-0029">Amino-acid transport</keyword>
<accession>A0ABU8J2G3</accession>
<dbReference type="InterPro" id="IPR028081">
    <property type="entry name" value="Leu-bd"/>
</dbReference>
<keyword evidence="3 5" id="KW-0732">Signal</keyword>
<dbReference type="EMBL" id="JACFYJ010000097">
    <property type="protein sequence ID" value="MEI6002139.1"/>
    <property type="molecule type" value="Genomic_DNA"/>
</dbReference>
<evidence type="ECO:0000256" key="5">
    <source>
        <dbReference type="SAM" id="SignalP"/>
    </source>
</evidence>
<name>A0ABU8J2G3_9BURK</name>
<protein>
    <submittedName>
        <fullName evidence="7">Branched-chain amino acid ABC transporter substrate-binding protein</fullName>
    </submittedName>
</protein>
<dbReference type="SUPFAM" id="SSF53822">
    <property type="entry name" value="Periplasmic binding protein-like I"/>
    <property type="match status" value="1"/>
</dbReference>
<feature type="chain" id="PRO_5047063550" evidence="5">
    <location>
        <begin position="24"/>
        <end position="380"/>
    </location>
</feature>
<comment type="caution">
    <text evidence="7">The sequence shown here is derived from an EMBL/GenBank/DDBJ whole genome shotgun (WGS) entry which is preliminary data.</text>
</comment>